<keyword evidence="2" id="KW-1185">Reference proteome</keyword>
<dbReference type="Proteomes" id="UP000041254">
    <property type="component" value="Unassembled WGS sequence"/>
</dbReference>
<organism evidence="1 2">
    <name type="scientific">Vitrella brassicaformis (strain CCMP3155)</name>
    <dbReference type="NCBI Taxonomy" id="1169540"/>
    <lineage>
        <taxon>Eukaryota</taxon>
        <taxon>Sar</taxon>
        <taxon>Alveolata</taxon>
        <taxon>Colpodellida</taxon>
        <taxon>Vitrellaceae</taxon>
        <taxon>Vitrella</taxon>
    </lineage>
</organism>
<evidence type="ECO:0008006" key="3">
    <source>
        <dbReference type="Google" id="ProtNLM"/>
    </source>
</evidence>
<dbReference type="EMBL" id="CDMY01000330">
    <property type="protein sequence ID" value="CEM02593.1"/>
    <property type="molecule type" value="Genomic_DNA"/>
</dbReference>
<sequence length="215" mass="25170">MPWLESRRPPKEHLFLLPLLYLSAIPLENLVWRHDELLLTWDKKIKLHTAFKNGTLQPSNHIAKWMRQTYRTLVTHFTRPLQKACLRSIYRSSSRLEDAFQRNVSNMQNRTQLGQMDYVLLVDKVIHVIIEAKASGRFGDKEEVQLLEYLMTAGVSRGVLTKGYVWTFYRLTNGDLEEDGPSIVLYPYDPNLEENITRVGRQLMKMIMEQSEMGC</sequence>
<evidence type="ECO:0000313" key="1">
    <source>
        <dbReference type="EMBL" id="CEM02593.1"/>
    </source>
</evidence>
<accession>A0A0G4EWG5</accession>
<dbReference type="InterPro" id="IPR026350">
    <property type="entry name" value="GxxExxY"/>
</dbReference>
<proteinExistence type="predicted"/>
<dbReference type="InParanoid" id="A0A0G4EWG5"/>
<protein>
    <recommendedName>
        <fullName evidence="3">Type I restriction enzyme R protein N-terminal domain-containing protein</fullName>
    </recommendedName>
</protein>
<evidence type="ECO:0000313" key="2">
    <source>
        <dbReference type="Proteomes" id="UP000041254"/>
    </source>
</evidence>
<reference evidence="1 2" key="1">
    <citation type="submission" date="2014-11" db="EMBL/GenBank/DDBJ databases">
        <authorList>
            <person name="Zhu J."/>
            <person name="Qi W."/>
            <person name="Song R."/>
        </authorList>
    </citation>
    <scope>NUCLEOTIDE SEQUENCE [LARGE SCALE GENOMIC DNA]</scope>
</reference>
<dbReference type="VEuPathDB" id="CryptoDB:Vbra_13710"/>
<dbReference type="AlphaFoldDB" id="A0A0G4EWG5"/>
<gene>
    <name evidence="1" type="ORF">Vbra_13710</name>
</gene>
<dbReference type="Pfam" id="PF13366">
    <property type="entry name" value="PDDEXK_3"/>
    <property type="match status" value="1"/>
</dbReference>
<name>A0A0G4EWG5_VITBC</name>